<dbReference type="OrthoDB" id="210273at2"/>
<dbReference type="EMBL" id="FODY01000026">
    <property type="protein sequence ID" value="SEP41261.1"/>
    <property type="molecule type" value="Genomic_DNA"/>
</dbReference>
<reference evidence="1 2" key="1">
    <citation type="submission" date="2016-10" db="EMBL/GenBank/DDBJ databases">
        <authorList>
            <person name="de Groot N.N."/>
        </authorList>
    </citation>
    <scope>NUCLEOTIDE SEQUENCE [LARGE SCALE GENOMIC DNA]</scope>
    <source>
        <strain evidence="1 2">DSM 13305</strain>
    </source>
</reference>
<evidence type="ECO:0000313" key="2">
    <source>
        <dbReference type="Proteomes" id="UP000198847"/>
    </source>
</evidence>
<dbReference type="Pfam" id="PF14903">
    <property type="entry name" value="WG_beta_rep"/>
    <property type="match status" value="5"/>
</dbReference>
<accession>A0A1H8XNB2</accession>
<dbReference type="SUPFAM" id="SSF69360">
    <property type="entry name" value="Cell wall binding repeat"/>
    <property type="match status" value="1"/>
</dbReference>
<dbReference type="AlphaFoldDB" id="A0A1H8XNB2"/>
<dbReference type="InterPro" id="IPR032774">
    <property type="entry name" value="WG_beta_rep"/>
</dbReference>
<dbReference type="RefSeq" id="WP_091750467.1">
    <property type="nucleotide sequence ID" value="NZ_FODY01000026.1"/>
</dbReference>
<dbReference type="Proteomes" id="UP000198847">
    <property type="component" value="Unassembled WGS sequence"/>
</dbReference>
<dbReference type="PANTHER" id="PTHR37841:SF1">
    <property type="entry name" value="DUF3298 DOMAIN-CONTAINING PROTEIN"/>
    <property type="match status" value="1"/>
</dbReference>
<protein>
    <submittedName>
        <fullName evidence="1">WG containing repeat-containing protein</fullName>
    </submittedName>
</protein>
<keyword evidence="2" id="KW-1185">Reference proteome</keyword>
<name>A0A1H8XNB2_9FIRM</name>
<organism evidence="1 2">
    <name type="scientific">Propionispora vibrioides</name>
    <dbReference type="NCBI Taxonomy" id="112903"/>
    <lineage>
        <taxon>Bacteria</taxon>
        <taxon>Bacillati</taxon>
        <taxon>Bacillota</taxon>
        <taxon>Negativicutes</taxon>
        <taxon>Selenomonadales</taxon>
        <taxon>Sporomusaceae</taxon>
        <taxon>Propionispora</taxon>
    </lineage>
</organism>
<gene>
    <name evidence="1" type="ORF">SAMN04490178_12641</name>
</gene>
<sequence length="333" mass="37357">MEKSMDLWSGIRKLQLLVLVTCVLLLVSTHVLVNAAGYESPLYIIKQDGKYGYGDADGHVVIPPVYLQAKRFSEGVAAVQIQQGFWGMINTKGEIVGTLRNVDEVREFSEGLAVVRQGARYGYIDKKQLVIPFKYDEAEDFSEGLAVVAKRDGNTIMERLNNIKYGYIDPNGTEVIECQFRSAGNFKEGLAPVSSEATDFRWGYIDKEGHYVIEAKYFTAREFSDGLAPVTITLGQSGFIDHQGSVVIPPQYSWTYSFSEGLARVDVEGKYGFIDKNGNMVIKPIFTYADDFRDGLARIYDKSPGFGEDDYKYKDVGFGYIDKHGNVRRQITK</sequence>
<evidence type="ECO:0000313" key="1">
    <source>
        <dbReference type="EMBL" id="SEP41261.1"/>
    </source>
</evidence>
<dbReference type="PANTHER" id="PTHR37841">
    <property type="entry name" value="GLR2918 PROTEIN"/>
    <property type="match status" value="1"/>
</dbReference>
<dbReference type="STRING" id="112903.SAMN04490178_12641"/>
<proteinExistence type="predicted"/>